<evidence type="ECO:0000256" key="1">
    <source>
        <dbReference type="ARBA" id="ARBA00022729"/>
    </source>
</evidence>
<name>A0A401RNW3_CHIPU</name>
<evidence type="ECO:0000256" key="2">
    <source>
        <dbReference type="ARBA" id="ARBA00023130"/>
    </source>
</evidence>
<dbReference type="EMBL" id="BEZZ01003442">
    <property type="protein sequence ID" value="GCC19784.1"/>
    <property type="molecule type" value="Genomic_DNA"/>
</dbReference>
<dbReference type="InterPro" id="IPR051287">
    <property type="entry name" value="TCR_variable_region"/>
</dbReference>
<dbReference type="Proteomes" id="UP000287033">
    <property type="component" value="Unassembled WGS sequence"/>
</dbReference>
<dbReference type="GO" id="GO:0042101">
    <property type="term" value="C:T cell receptor complex"/>
    <property type="evidence" value="ECO:0007669"/>
    <property type="project" value="UniProtKB-KW"/>
</dbReference>
<dbReference type="SMART" id="SM00409">
    <property type="entry name" value="IG"/>
    <property type="match status" value="2"/>
</dbReference>
<proteinExistence type="predicted"/>
<dbReference type="InterPro" id="IPR013106">
    <property type="entry name" value="Ig_V-set"/>
</dbReference>
<evidence type="ECO:0000256" key="4">
    <source>
        <dbReference type="ARBA" id="ARBA00023319"/>
    </source>
</evidence>
<keyword evidence="5" id="KW-1279">T cell receptor</keyword>
<evidence type="ECO:0000313" key="8">
    <source>
        <dbReference type="Proteomes" id="UP000287033"/>
    </source>
</evidence>
<feature type="domain" description="Ig-like" evidence="6">
    <location>
        <begin position="126"/>
        <end position="233"/>
    </location>
</feature>
<dbReference type="InterPro" id="IPR013783">
    <property type="entry name" value="Ig-like_fold"/>
</dbReference>
<dbReference type="SUPFAM" id="SSF48726">
    <property type="entry name" value="Immunoglobulin"/>
    <property type="match status" value="2"/>
</dbReference>
<dbReference type="PANTHER" id="PTHR19367">
    <property type="entry name" value="T-CELL RECEPTOR ALPHA CHAIN V REGION"/>
    <property type="match status" value="1"/>
</dbReference>
<evidence type="ECO:0000259" key="6">
    <source>
        <dbReference type="PROSITE" id="PS50835"/>
    </source>
</evidence>
<evidence type="ECO:0000256" key="5">
    <source>
        <dbReference type="ARBA" id="ARBA00043266"/>
    </source>
</evidence>
<keyword evidence="5" id="KW-0391">Immunity</keyword>
<dbReference type="InterPro" id="IPR003599">
    <property type="entry name" value="Ig_sub"/>
</dbReference>
<gene>
    <name evidence="7" type="ORF">chiPu_0021159</name>
</gene>
<dbReference type="AlphaFoldDB" id="A0A401RNW3"/>
<keyword evidence="1" id="KW-0732">Signal</keyword>
<organism evidence="7 8">
    <name type="scientific">Chiloscyllium punctatum</name>
    <name type="common">Brownbanded bambooshark</name>
    <name type="synonym">Hemiscyllium punctatum</name>
    <dbReference type="NCBI Taxonomy" id="137246"/>
    <lineage>
        <taxon>Eukaryota</taxon>
        <taxon>Metazoa</taxon>
        <taxon>Chordata</taxon>
        <taxon>Craniata</taxon>
        <taxon>Vertebrata</taxon>
        <taxon>Chondrichthyes</taxon>
        <taxon>Elasmobranchii</taxon>
        <taxon>Galeomorphii</taxon>
        <taxon>Galeoidea</taxon>
        <taxon>Orectolobiformes</taxon>
        <taxon>Hemiscylliidae</taxon>
        <taxon>Chiloscyllium</taxon>
    </lineage>
</organism>
<dbReference type="STRING" id="137246.A0A401RNW3"/>
<dbReference type="GO" id="GO:0002250">
    <property type="term" value="P:adaptive immune response"/>
    <property type="evidence" value="ECO:0007669"/>
    <property type="project" value="UniProtKB-KW"/>
</dbReference>
<keyword evidence="3" id="KW-0675">Receptor</keyword>
<dbReference type="PROSITE" id="PS50835">
    <property type="entry name" value="IG_LIKE"/>
    <property type="match status" value="2"/>
</dbReference>
<dbReference type="PANTHER" id="PTHR19367:SF18">
    <property type="entry name" value="T CELL RECEPTOR ALPHA VARIABLE 16"/>
    <property type="match status" value="1"/>
</dbReference>
<accession>A0A401RNW3</accession>
<keyword evidence="4" id="KW-0393">Immunoglobulin domain</keyword>
<evidence type="ECO:0000256" key="3">
    <source>
        <dbReference type="ARBA" id="ARBA00023170"/>
    </source>
</evidence>
<keyword evidence="8" id="KW-1185">Reference proteome</keyword>
<dbReference type="Pfam" id="PF07686">
    <property type="entry name" value="V-set"/>
    <property type="match status" value="2"/>
</dbReference>
<dbReference type="OrthoDB" id="9945523at2759"/>
<dbReference type="InterPro" id="IPR036179">
    <property type="entry name" value="Ig-like_dom_sf"/>
</dbReference>
<dbReference type="InterPro" id="IPR007110">
    <property type="entry name" value="Ig-like_dom"/>
</dbReference>
<evidence type="ECO:0000313" key="7">
    <source>
        <dbReference type="EMBL" id="GCC19784.1"/>
    </source>
</evidence>
<dbReference type="SMART" id="SM00406">
    <property type="entry name" value="IGv"/>
    <property type="match status" value="2"/>
</dbReference>
<feature type="domain" description="Ig-like" evidence="6">
    <location>
        <begin position="27"/>
        <end position="124"/>
    </location>
</feature>
<reference evidence="7 8" key="1">
    <citation type="journal article" date="2018" name="Nat. Ecol. Evol.">
        <title>Shark genomes provide insights into elasmobranch evolution and the origin of vertebrates.</title>
        <authorList>
            <person name="Hara Y"/>
            <person name="Yamaguchi K"/>
            <person name="Onimaru K"/>
            <person name="Kadota M"/>
            <person name="Koyanagi M"/>
            <person name="Keeley SD"/>
            <person name="Tatsumi K"/>
            <person name="Tanaka K"/>
            <person name="Motone F"/>
            <person name="Kageyama Y"/>
            <person name="Nozu R"/>
            <person name="Adachi N"/>
            <person name="Nishimura O"/>
            <person name="Nakagawa R"/>
            <person name="Tanegashima C"/>
            <person name="Kiyatake I"/>
            <person name="Matsumoto R"/>
            <person name="Murakumo K"/>
            <person name="Nishida K"/>
            <person name="Terakita A"/>
            <person name="Kuratani S"/>
            <person name="Sato K"/>
            <person name="Hyodo S Kuraku.S."/>
        </authorList>
    </citation>
    <scope>NUCLEOTIDE SEQUENCE [LARGE SCALE GENOMIC DNA]</scope>
</reference>
<sequence length="237" mass="26677">MVSVAFIIGLSDGDSVTQRELLVTQTEGEDVTLNCTYTGNAYYLFWYRQYPGRHPEFAVRRFESGGDEFKADFAQTRFADTIQKSEKSYRLTISELMLSDAAVYYCAMSLTAMRTKWSQQDTVDQPDSELTVKEEGNVTLTCSLKTSDPNPYVHWYSQLPGQPPTYMVYIAGENIVKKNPDVPERFAFKFTKSTKHAELTISMAVISDCAMYFCAMTLTLIQSNGTTPTKTHAESAS</sequence>
<keyword evidence="2" id="KW-1064">Adaptive immunity</keyword>
<dbReference type="OMA" id="NCISFEL"/>
<comment type="caution">
    <text evidence="7">The sequence shown here is derived from an EMBL/GenBank/DDBJ whole genome shotgun (WGS) entry which is preliminary data.</text>
</comment>
<dbReference type="Gene3D" id="2.60.40.10">
    <property type="entry name" value="Immunoglobulins"/>
    <property type="match status" value="2"/>
</dbReference>
<protein>
    <recommendedName>
        <fullName evidence="6">Ig-like domain-containing protein</fullName>
    </recommendedName>
</protein>